<dbReference type="SUPFAM" id="SSF48371">
    <property type="entry name" value="ARM repeat"/>
    <property type="match status" value="1"/>
</dbReference>
<dbReference type="InterPro" id="IPR045185">
    <property type="entry name" value="PUB22/23/24-like"/>
</dbReference>
<comment type="catalytic activity">
    <reaction evidence="1 5">
        <text>S-ubiquitinyl-[E2 ubiquitin-conjugating enzyme]-L-cysteine + [acceptor protein]-L-lysine = [E2 ubiquitin-conjugating enzyme]-L-cysteine + N(6)-ubiquitinyl-[acceptor protein]-L-lysine.</text>
        <dbReference type="EC" id="2.3.2.27"/>
    </reaction>
</comment>
<dbReference type="Pfam" id="PF25598">
    <property type="entry name" value="ARM_PUB"/>
    <property type="match status" value="1"/>
</dbReference>
<dbReference type="PANTHER" id="PTHR22849:SF112">
    <property type="entry name" value="U-BOX DOMAIN-CONTAINING PROTEIN 26"/>
    <property type="match status" value="1"/>
</dbReference>
<proteinExistence type="predicted"/>
<dbReference type="PROSITE" id="PS51698">
    <property type="entry name" value="U_BOX"/>
    <property type="match status" value="1"/>
</dbReference>
<dbReference type="EC" id="2.3.2.27" evidence="5"/>
<evidence type="ECO:0000256" key="4">
    <source>
        <dbReference type="ARBA" id="ARBA00022786"/>
    </source>
</evidence>
<evidence type="ECO:0000256" key="3">
    <source>
        <dbReference type="ARBA" id="ARBA00022679"/>
    </source>
</evidence>
<dbReference type="Pfam" id="PF04564">
    <property type="entry name" value="U-box"/>
    <property type="match status" value="1"/>
</dbReference>
<comment type="caution">
    <text evidence="8">The sequence shown here is derived from an EMBL/GenBank/DDBJ whole genome shotgun (WGS) entry which is preliminary data.</text>
</comment>
<feature type="compositionally biased region" description="Polar residues" evidence="6">
    <location>
        <begin position="29"/>
        <end position="38"/>
    </location>
</feature>
<keyword evidence="3 5" id="KW-0808">Transferase</keyword>
<dbReference type="InterPro" id="IPR058678">
    <property type="entry name" value="ARM_PUB"/>
</dbReference>
<dbReference type="SMART" id="SM00504">
    <property type="entry name" value="Ubox"/>
    <property type="match status" value="1"/>
</dbReference>
<name>A0A8X7TX20_BRACI</name>
<sequence>MRTNQQSYKSHTCGAYPAQIRSPSFVFPLSNSRKQNPKSSEKKLPKMPGNLEPLDLGIQIPYHFRCPISLELMSDPVTVSTGQTYDRTSIESWIATGNTSCPVTRLPLSDFTLIPNHTLRRLIQEWCVANRSSGVERIPTPKQPADPISVRSLLSQASAISGTHVSVRSRAAAIRRLRGLARDSEKNRVLIAGHNAREILVRILFADVDVGVETSSSEVVSESLALLVMLHMTEGECESISSDPGRVGFMTRLLFDSSIENRVNAAALVEMVLTGSKSTDLKMIISGSGSVFEGVMDLLRSSVSSRRALKIGIKALFALCLVKQTRHLAISAGAPGTLIDRLAADFDRCDTERGLATVELLCRLPEGCAAFGEHALTVPLLVKTILRVSDRATEYAAGALLALCTAEERCRDEAAAAGLVTQLLLLVQSDCTERAKRKAQMLLKLLRDSWPDDTLVNDDEFGRSEVVPF</sequence>
<reference evidence="8 9" key="1">
    <citation type="submission" date="2020-02" db="EMBL/GenBank/DDBJ databases">
        <authorList>
            <person name="Ma Q."/>
            <person name="Huang Y."/>
            <person name="Song X."/>
            <person name="Pei D."/>
        </authorList>
    </citation>
    <scope>NUCLEOTIDE SEQUENCE [LARGE SCALE GENOMIC DNA]</scope>
    <source>
        <strain evidence="8">Sxm20200214</strain>
        <tissue evidence="8">Leaf</tissue>
    </source>
</reference>
<dbReference type="InterPro" id="IPR003613">
    <property type="entry name" value="Ubox_domain"/>
</dbReference>
<organism evidence="8 9">
    <name type="scientific">Brassica carinata</name>
    <name type="common">Ethiopian mustard</name>
    <name type="synonym">Abyssinian cabbage</name>
    <dbReference type="NCBI Taxonomy" id="52824"/>
    <lineage>
        <taxon>Eukaryota</taxon>
        <taxon>Viridiplantae</taxon>
        <taxon>Streptophyta</taxon>
        <taxon>Embryophyta</taxon>
        <taxon>Tracheophyta</taxon>
        <taxon>Spermatophyta</taxon>
        <taxon>Magnoliopsida</taxon>
        <taxon>eudicotyledons</taxon>
        <taxon>Gunneridae</taxon>
        <taxon>Pentapetalae</taxon>
        <taxon>rosids</taxon>
        <taxon>malvids</taxon>
        <taxon>Brassicales</taxon>
        <taxon>Brassicaceae</taxon>
        <taxon>Brassiceae</taxon>
        <taxon>Brassica</taxon>
    </lineage>
</organism>
<comment type="pathway">
    <text evidence="2 5">Protein modification; protein ubiquitination.</text>
</comment>
<dbReference type="Gene3D" id="3.30.40.10">
    <property type="entry name" value="Zinc/RING finger domain, C3HC4 (zinc finger)"/>
    <property type="match status" value="1"/>
</dbReference>
<dbReference type="InterPro" id="IPR013083">
    <property type="entry name" value="Znf_RING/FYVE/PHD"/>
</dbReference>
<evidence type="ECO:0000256" key="2">
    <source>
        <dbReference type="ARBA" id="ARBA00004906"/>
    </source>
</evidence>
<dbReference type="GO" id="GO:0061630">
    <property type="term" value="F:ubiquitin protein ligase activity"/>
    <property type="evidence" value="ECO:0007669"/>
    <property type="project" value="UniProtKB-UniRule"/>
</dbReference>
<dbReference type="GO" id="GO:0016567">
    <property type="term" value="P:protein ubiquitination"/>
    <property type="evidence" value="ECO:0007669"/>
    <property type="project" value="UniProtKB-UniRule"/>
</dbReference>
<evidence type="ECO:0000259" key="7">
    <source>
        <dbReference type="PROSITE" id="PS51698"/>
    </source>
</evidence>
<accession>A0A8X7TX20</accession>
<feature type="region of interest" description="Disordered" evidence="6">
    <location>
        <begin position="27"/>
        <end position="50"/>
    </location>
</feature>
<dbReference type="InterPro" id="IPR045210">
    <property type="entry name" value="RING-Ubox_PUB"/>
</dbReference>
<evidence type="ECO:0000256" key="1">
    <source>
        <dbReference type="ARBA" id="ARBA00000900"/>
    </source>
</evidence>
<evidence type="ECO:0000313" key="9">
    <source>
        <dbReference type="Proteomes" id="UP000886595"/>
    </source>
</evidence>
<gene>
    <name evidence="8" type="ORF">Bca52824_074495</name>
</gene>
<dbReference type="OrthoDB" id="10064100at2759"/>
<dbReference type="Proteomes" id="UP000886595">
    <property type="component" value="Unassembled WGS sequence"/>
</dbReference>
<dbReference type="Gene3D" id="1.25.10.10">
    <property type="entry name" value="Leucine-rich Repeat Variant"/>
    <property type="match status" value="1"/>
</dbReference>
<comment type="function">
    <text evidence="5">Functions as an E3 ubiquitin ligase.</text>
</comment>
<keyword evidence="9" id="KW-1185">Reference proteome</keyword>
<dbReference type="InterPro" id="IPR011989">
    <property type="entry name" value="ARM-like"/>
</dbReference>
<keyword evidence="4 5" id="KW-0833">Ubl conjugation pathway</keyword>
<evidence type="ECO:0000256" key="6">
    <source>
        <dbReference type="SAM" id="MobiDB-lite"/>
    </source>
</evidence>
<dbReference type="PANTHER" id="PTHR22849">
    <property type="entry name" value="WDSAM1 PROTEIN"/>
    <property type="match status" value="1"/>
</dbReference>
<dbReference type="AlphaFoldDB" id="A0A8X7TX20"/>
<evidence type="ECO:0000256" key="5">
    <source>
        <dbReference type="RuleBase" id="RU369093"/>
    </source>
</evidence>
<dbReference type="InterPro" id="IPR016024">
    <property type="entry name" value="ARM-type_fold"/>
</dbReference>
<dbReference type="FunFam" id="3.30.40.10:FF:001168">
    <property type="entry name" value="U-box domain-containing protein 31"/>
    <property type="match status" value="1"/>
</dbReference>
<protein>
    <recommendedName>
        <fullName evidence="5 7">U-box domain-containing protein</fullName>
        <ecNumber evidence="5">2.3.2.27</ecNumber>
    </recommendedName>
    <alternativeName>
        <fullName evidence="5">RING-type E3 ubiquitin transferase PUB</fullName>
    </alternativeName>
</protein>
<feature type="domain" description="U-box" evidence="7">
    <location>
        <begin position="59"/>
        <end position="133"/>
    </location>
</feature>
<dbReference type="EMBL" id="JAAMPC010000015">
    <property type="protein sequence ID" value="KAG2255201.1"/>
    <property type="molecule type" value="Genomic_DNA"/>
</dbReference>
<dbReference type="SUPFAM" id="SSF57850">
    <property type="entry name" value="RING/U-box"/>
    <property type="match status" value="1"/>
</dbReference>
<dbReference type="CDD" id="cd16664">
    <property type="entry name" value="RING-Ubox_PUB"/>
    <property type="match status" value="1"/>
</dbReference>
<evidence type="ECO:0000313" key="8">
    <source>
        <dbReference type="EMBL" id="KAG2255201.1"/>
    </source>
</evidence>